<protein>
    <recommendedName>
        <fullName evidence="5">N-acetyl-1-D-myo-inositol-2-amino-2-deoxy-alpha-D-glucopyranoside deacetylase</fullName>
    </recommendedName>
</protein>
<sequence>MSATEHPSARVPGPDPDAPAGRAPEDRTPDGRAPGAVAGGRVRWLPLVGRTVLALALGATVGVLGTVAHRAQWQDLPVGVALALAITLSAAVLCRAWAGLGTLLACGAGWVVAVQVLALEGPGGDVLVPAQPVGLVWTYGGMALFLVAAFLPRSWFSERPG</sequence>
<feature type="transmembrane region" description="Helical" evidence="2">
    <location>
        <begin position="47"/>
        <end position="68"/>
    </location>
</feature>
<evidence type="ECO:0000313" key="3">
    <source>
        <dbReference type="EMBL" id="GAA1712593.1"/>
    </source>
</evidence>
<name>A0ABN2IVF5_9MICO</name>
<comment type="caution">
    <text evidence="3">The sequence shown here is derived from an EMBL/GenBank/DDBJ whole genome shotgun (WGS) entry which is preliminary data.</text>
</comment>
<feature type="transmembrane region" description="Helical" evidence="2">
    <location>
        <begin position="80"/>
        <end position="113"/>
    </location>
</feature>
<dbReference type="EMBL" id="BAAAPM010000003">
    <property type="protein sequence ID" value="GAA1712593.1"/>
    <property type="molecule type" value="Genomic_DNA"/>
</dbReference>
<accession>A0ABN2IVF5</accession>
<evidence type="ECO:0000313" key="4">
    <source>
        <dbReference type="Proteomes" id="UP001501138"/>
    </source>
</evidence>
<dbReference type="RefSeq" id="WP_344245524.1">
    <property type="nucleotide sequence ID" value="NZ_BAAAPM010000003.1"/>
</dbReference>
<keyword evidence="4" id="KW-1185">Reference proteome</keyword>
<organism evidence="3 4">
    <name type="scientific">Isoptericola hypogeus</name>
    <dbReference type="NCBI Taxonomy" id="300179"/>
    <lineage>
        <taxon>Bacteria</taxon>
        <taxon>Bacillati</taxon>
        <taxon>Actinomycetota</taxon>
        <taxon>Actinomycetes</taxon>
        <taxon>Micrococcales</taxon>
        <taxon>Promicromonosporaceae</taxon>
        <taxon>Isoptericola</taxon>
    </lineage>
</organism>
<feature type="transmembrane region" description="Helical" evidence="2">
    <location>
        <begin position="133"/>
        <end position="151"/>
    </location>
</feature>
<dbReference type="Proteomes" id="UP001501138">
    <property type="component" value="Unassembled WGS sequence"/>
</dbReference>
<keyword evidence="2" id="KW-0472">Membrane</keyword>
<reference evidence="4" key="1">
    <citation type="journal article" date="2019" name="Int. J. Syst. Evol. Microbiol.">
        <title>The Global Catalogue of Microorganisms (GCM) 10K type strain sequencing project: providing services to taxonomists for standard genome sequencing and annotation.</title>
        <authorList>
            <consortium name="The Broad Institute Genomics Platform"/>
            <consortium name="The Broad Institute Genome Sequencing Center for Infectious Disease"/>
            <person name="Wu L."/>
            <person name="Ma J."/>
        </authorList>
    </citation>
    <scope>NUCLEOTIDE SEQUENCE [LARGE SCALE GENOMIC DNA]</scope>
    <source>
        <strain evidence="4">JCM 15589</strain>
    </source>
</reference>
<evidence type="ECO:0000256" key="1">
    <source>
        <dbReference type="SAM" id="MobiDB-lite"/>
    </source>
</evidence>
<keyword evidence="2" id="KW-0812">Transmembrane</keyword>
<gene>
    <name evidence="3" type="ORF">GCM10009809_05900</name>
</gene>
<evidence type="ECO:0000256" key="2">
    <source>
        <dbReference type="SAM" id="Phobius"/>
    </source>
</evidence>
<proteinExistence type="predicted"/>
<keyword evidence="2" id="KW-1133">Transmembrane helix</keyword>
<evidence type="ECO:0008006" key="5">
    <source>
        <dbReference type="Google" id="ProtNLM"/>
    </source>
</evidence>
<feature type="region of interest" description="Disordered" evidence="1">
    <location>
        <begin position="1"/>
        <end position="37"/>
    </location>
</feature>